<dbReference type="InterPro" id="IPR010839">
    <property type="entry name" value="AtuA_N"/>
</dbReference>
<sequence>MNRTIRIGAGAGFAGDRIEPAIELVEHGDLDFLVFECLAERTIALAQAARRADATSGYDPLLLNRMRRVLSAARARGVRIVTNAGAANPIAAATAVAALARDMGITRLNVAAVTGDDVLDYIVTHDLPLIDRAGRTGDLAGVISANAYLGAAPIMDALAQGADVVITGRVGDPALFLGPVAHAFGWSLDDPEMAGRGTLLGHLLECAGQLTGGYFADPPRKHVPDLARLGFPIAEVAADGSAVLTKVAGSGGRLTLAGCKEQLLYEILDPGAYHQADVVADFRRVRFRELAPDRIAVDGGTGLARTGKLKVSIGHDDGFIGEGQISYAGPRAAERARLAGEIVRERLHLIGAQHDELRVDLIGADLLDRSRDDHAAREVRLRVAARAATEQAADLAGMEVEALYTNGPFGGGGVVRSVRPVVAIASTLIPDDVVRPRVTMVEA</sequence>
<evidence type="ECO:0000259" key="1">
    <source>
        <dbReference type="Pfam" id="PF07287"/>
    </source>
</evidence>
<protein>
    <recommendedName>
        <fullName evidence="1">Acyclic terpene utilisation N-terminal domain-containing protein</fullName>
    </recommendedName>
</protein>
<keyword evidence="3" id="KW-1185">Reference proteome</keyword>
<accession>A0A1H7TS84</accession>
<dbReference type="PANTHER" id="PTHR47472">
    <property type="entry name" value="PROPIONYL-COA CARBOXYLASE"/>
    <property type="match status" value="1"/>
</dbReference>
<evidence type="ECO:0000313" key="3">
    <source>
        <dbReference type="Proteomes" id="UP000199214"/>
    </source>
</evidence>
<feature type="domain" description="Acyclic terpene utilisation N-terminal" evidence="1">
    <location>
        <begin position="5"/>
        <end position="440"/>
    </location>
</feature>
<reference evidence="3" key="1">
    <citation type="submission" date="2016-10" db="EMBL/GenBank/DDBJ databases">
        <authorList>
            <person name="Varghese N."/>
            <person name="Submissions S."/>
        </authorList>
    </citation>
    <scope>NUCLEOTIDE SEQUENCE [LARGE SCALE GENOMIC DNA]</scope>
    <source>
        <strain evidence="3">JS21-1</strain>
    </source>
</reference>
<dbReference type="RefSeq" id="WP_093007383.1">
    <property type="nucleotide sequence ID" value="NZ_FNZZ01000006.1"/>
</dbReference>
<gene>
    <name evidence="2" type="ORF">SAMN05216382_2799</name>
</gene>
<dbReference type="Proteomes" id="UP000199214">
    <property type="component" value="Unassembled WGS sequence"/>
</dbReference>
<evidence type="ECO:0000313" key="2">
    <source>
        <dbReference type="EMBL" id="SEL87425.1"/>
    </source>
</evidence>
<dbReference type="Pfam" id="PF07287">
    <property type="entry name" value="AtuA"/>
    <property type="match status" value="1"/>
</dbReference>
<dbReference type="OrthoDB" id="9763456at2"/>
<dbReference type="AlphaFoldDB" id="A0A1H7TS84"/>
<dbReference type="PANTHER" id="PTHR47472:SF1">
    <property type="entry name" value="DUF1446-DOMAIN-CONTAINING PROTEIN"/>
    <property type="match status" value="1"/>
</dbReference>
<dbReference type="STRING" id="1855283.SAMN05216382_2799"/>
<dbReference type="EMBL" id="FNZZ01000006">
    <property type="protein sequence ID" value="SEL87425.1"/>
    <property type="molecule type" value="Genomic_DNA"/>
</dbReference>
<organism evidence="2 3">
    <name type="scientific">Sphingomonas palmae</name>
    <dbReference type="NCBI Taxonomy" id="1855283"/>
    <lineage>
        <taxon>Bacteria</taxon>
        <taxon>Pseudomonadati</taxon>
        <taxon>Pseudomonadota</taxon>
        <taxon>Alphaproteobacteria</taxon>
        <taxon>Sphingomonadales</taxon>
        <taxon>Sphingomonadaceae</taxon>
        <taxon>Sphingomonas</taxon>
    </lineage>
</organism>
<proteinExistence type="predicted"/>
<name>A0A1H7TS84_9SPHN</name>